<organism evidence="2 3">
    <name type="scientific">Terasakiispira papahanaumokuakeensis</name>
    <dbReference type="NCBI Taxonomy" id="197479"/>
    <lineage>
        <taxon>Bacteria</taxon>
        <taxon>Pseudomonadati</taxon>
        <taxon>Pseudomonadota</taxon>
        <taxon>Gammaproteobacteria</taxon>
        <taxon>Oceanospirillales</taxon>
        <taxon>Terasakiispira</taxon>
    </lineage>
</organism>
<gene>
    <name evidence="2" type="ORF">BFW38_15635</name>
</gene>
<dbReference type="InterPro" id="IPR011978">
    <property type="entry name" value="YgfB-like"/>
</dbReference>
<evidence type="ECO:0008006" key="4">
    <source>
        <dbReference type="Google" id="ProtNLM"/>
    </source>
</evidence>
<comment type="caution">
    <text evidence="2">The sequence shown here is derived from an EMBL/GenBank/DDBJ whole genome shotgun (WGS) entry which is preliminary data.</text>
</comment>
<keyword evidence="3" id="KW-1185">Reference proteome</keyword>
<evidence type="ECO:0000313" key="2">
    <source>
        <dbReference type="EMBL" id="ODC04747.1"/>
    </source>
</evidence>
<dbReference type="PANTHER" id="PTHR37528">
    <property type="entry name" value="UPF0149 PROTEIN YGFB"/>
    <property type="match status" value="1"/>
</dbReference>
<evidence type="ECO:0000313" key="3">
    <source>
        <dbReference type="Proteomes" id="UP000094291"/>
    </source>
</evidence>
<accession>A0A1E2VCM8</accession>
<dbReference type="RefSeq" id="WP_068999731.1">
    <property type="nucleotide sequence ID" value="NZ_MDTQ01000001.1"/>
</dbReference>
<sequence>MTASDSTTITFDEMADLCLRHRCFQSPSLLHGVLCGQLCGQERLPRAQWVMLFTQLLGELTEPLSEAEQASIYTWYDETLAALTDPDMGFEPLLPGELYSLEERLTCLVRWTQGFLKSVDAAQIDYEQLTPELKEGLDDLKSIVDLGHKRLDDSNDNEHDLMALSEFVRMVAMMLYLERHPGDPQVEDPGKPSSVH</sequence>
<dbReference type="OrthoDB" id="9783391at2"/>
<protein>
    <recommendedName>
        <fullName evidence="4">YecA family protein</fullName>
    </recommendedName>
</protein>
<dbReference type="STRING" id="197479.BFW38_15635"/>
<evidence type="ECO:0000256" key="1">
    <source>
        <dbReference type="ARBA" id="ARBA00038308"/>
    </source>
</evidence>
<dbReference type="AlphaFoldDB" id="A0A1E2VCM8"/>
<dbReference type="SUPFAM" id="SSF101327">
    <property type="entry name" value="YgfB-like"/>
    <property type="match status" value="1"/>
</dbReference>
<reference evidence="2 3" key="1">
    <citation type="submission" date="2016-08" db="EMBL/GenBank/DDBJ databases">
        <authorList>
            <person name="Seilhamer J.J."/>
        </authorList>
    </citation>
    <scope>NUCLEOTIDE SEQUENCE [LARGE SCALE GENOMIC DNA]</scope>
    <source>
        <strain evidence="2 3">PH27A</strain>
    </source>
</reference>
<comment type="similarity">
    <text evidence="1">Belongs to the UPF0149 family.</text>
</comment>
<dbReference type="InterPro" id="IPR036255">
    <property type="entry name" value="YgfB-like_sf"/>
</dbReference>
<dbReference type="EMBL" id="MDTQ01000001">
    <property type="protein sequence ID" value="ODC04747.1"/>
    <property type="molecule type" value="Genomic_DNA"/>
</dbReference>
<name>A0A1E2VCM8_9GAMM</name>
<dbReference type="Proteomes" id="UP000094291">
    <property type="component" value="Unassembled WGS sequence"/>
</dbReference>
<dbReference type="GO" id="GO:0005829">
    <property type="term" value="C:cytosol"/>
    <property type="evidence" value="ECO:0007669"/>
    <property type="project" value="TreeGrafter"/>
</dbReference>
<dbReference type="Gene3D" id="1.20.120.740">
    <property type="entry name" value="YgfB uncharacterised protein family UPF0149, PF03695"/>
    <property type="match status" value="1"/>
</dbReference>
<dbReference type="PANTHER" id="PTHR37528:SF1">
    <property type="entry name" value="UPF0149 PROTEIN YGFB"/>
    <property type="match status" value="1"/>
</dbReference>
<dbReference type="Pfam" id="PF03695">
    <property type="entry name" value="UPF0149"/>
    <property type="match status" value="1"/>
</dbReference>
<proteinExistence type="inferred from homology"/>